<dbReference type="InterPro" id="IPR036942">
    <property type="entry name" value="Beta-barrel_TonB_sf"/>
</dbReference>
<sequence>MRNEKTTQRGQVALATIPRLGLLILCLLLNFSFVKAQEPIDVSGVVTDTEGEPLIGVTVVLKGTTQGITTDIDGKYRLPNVASNGTLAFSFIGMEKQEIAIEGRKVINVTLKEQTVAIDEVVAVGYGVQKKSSVTGAISQVKSEDLENRTAANPLQSLSGKMSGVQVYSSSAAPGSSPTIRIRGINSNNAINPLFVVDGRIASSIAGIDPNDIESMEILKDAASAAIYGAQAGNGVVLITTKKGKVGKGTITYDYQLSSQRLGKVPHMMNSEQFINYWVEAGKFSMDKVYQNWDFKQNTDWINEIFQPSLMQRHNLTLQGANKDGAFYVSGSMLDNNGMVVGDADTYKRYTGMINGSYHIKPWLEVGTNNQIEYYKTRSVSEGSEYSSLILSTLQLDPMTAVTYTEENMPDNMHRILENYRATGKGELLGDGQGNYYGVSPYLSSENINPLIMRDRSYSELRGYNLSGTTYINLKPVEGLVITSRFGYLLGSTETYGYSNDYYANSMAFQYYVGLNASTGNKTRTQWENFVNYKHSFGEHDLTAMLGTSFTKIRSYSVSGTKNGSETNLGVLRDDPRFYYFAYATGEAVQTVSGGEPNVQTQDAYFGRLSYDYDGKYLAQVSLRSDAFDSAYLPIENRWGYFPAGSLGWVISRESFMTSTARWLDQLKLRFSWGQNGSLAGLGDYAYLSSISSITSDITGNTLPYPFSSELVYSTGYKPSTTGNDELKWETQQQTDIGLDARLLKSRFNLTLDYFYKKTKDLIVTGITPSTIVGNTASPINAGDIENKGVELELGWQDNIKGFHYSIRGNISTIKNKVTYIHQSLDYIAGASFHTTDGITRFEVGKPAWYFSGYEYKGVDSATGDPLFVDQNDDGLINDADKVMIGKGLPDFTYGITLSAEWKGVDLVLFGQGSQGNDVYSCLNRTDYAVNKLTYFTEDRWKSDHTNGTEPRAGANDLDKYYTSSASVFDGSYFKIKEIQLGYTFPKKITQKVKLNNLRVYTSLEDFFTFTNYIGFDPEVTGVGNALGVDKGSYPTSRKVIFGVNVIF</sequence>
<keyword evidence="7 8" id="KW-0998">Cell outer membrane</keyword>
<dbReference type="Proteomes" id="UP000391834">
    <property type="component" value="Unassembled WGS sequence"/>
</dbReference>
<dbReference type="Pfam" id="PF00593">
    <property type="entry name" value="TonB_dep_Rec_b-barrel"/>
    <property type="match status" value="1"/>
</dbReference>
<dbReference type="PROSITE" id="PS52016">
    <property type="entry name" value="TONB_DEPENDENT_REC_3"/>
    <property type="match status" value="1"/>
</dbReference>
<keyword evidence="4 8" id="KW-0812">Transmembrane</keyword>
<dbReference type="SUPFAM" id="SSF49464">
    <property type="entry name" value="Carboxypeptidase regulatory domain-like"/>
    <property type="match status" value="1"/>
</dbReference>
<dbReference type="GO" id="GO:0009279">
    <property type="term" value="C:cell outer membrane"/>
    <property type="evidence" value="ECO:0007669"/>
    <property type="project" value="UniProtKB-SubCell"/>
</dbReference>
<comment type="subcellular location">
    <subcellularLocation>
        <location evidence="1 8">Cell outer membrane</location>
        <topology evidence="1 8">Multi-pass membrane protein</topology>
    </subcellularLocation>
</comment>
<dbReference type="AlphaFoldDB" id="A0A5M4B119"/>
<feature type="domain" description="TonB-dependent receptor plug" evidence="12">
    <location>
        <begin position="131"/>
        <end position="236"/>
    </location>
</feature>
<dbReference type="InterPro" id="IPR012910">
    <property type="entry name" value="Plug_dom"/>
</dbReference>
<gene>
    <name evidence="13" type="ORF">PbJCM13498_27180</name>
</gene>
<keyword evidence="5 9" id="KW-0798">TonB box</keyword>
<evidence type="ECO:0000256" key="7">
    <source>
        <dbReference type="ARBA" id="ARBA00023237"/>
    </source>
</evidence>
<evidence type="ECO:0000256" key="10">
    <source>
        <dbReference type="SAM" id="Phobius"/>
    </source>
</evidence>
<keyword evidence="6 8" id="KW-0472">Membrane</keyword>
<name>A0A5M4B119_9BACT</name>
<organism evidence="13 14">
    <name type="scientific">Prolixibacter bellariivorans</name>
    <dbReference type="NCBI Taxonomy" id="314319"/>
    <lineage>
        <taxon>Bacteria</taxon>
        <taxon>Pseudomonadati</taxon>
        <taxon>Bacteroidota</taxon>
        <taxon>Bacteroidia</taxon>
        <taxon>Marinilabiliales</taxon>
        <taxon>Prolixibacteraceae</taxon>
        <taxon>Prolixibacter</taxon>
    </lineage>
</organism>
<evidence type="ECO:0000313" key="13">
    <source>
        <dbReference type="EMBL" id="GET33855.1"/>
    </source>
</evidence>
<dbReference type="InterPro" id="IPR023997">
    <property type="entry name" value="TonB-dep_OMP_SusC/RagA_CS"/>
</dbReference>
<dbReference type="NCBIfam" id="TIGR04056">
    <property type="entry name" value="OMP_RagA_SusC"/>
    <property type="match status" value="1"/>
</dbReference>
<dbReference type="NCBIfam" id="TIGR04057">
    <property type="entry name" value="SusC_RagA_signa"/>
    <property type="match status" value="1"/>
</dbReference>
<dbReference type="InterPro" id="IPR039426">
    <property type="entry name" value="TonB-dep_rcpt-like"/>
</dbReference>
<dbReference type="FunFam" id="2.60.40.1120:FF:000003">
    <property type="entry name" value="Outer membrane protein Omp121"/>
    <property type="match status" value="1"/>
</dbReference>
<evidence type="ECO:0000313" key="14">
    <source>
        <dbReference type="Proteomes" id="UP000391834"/>
    </source>
</evidence>
<accession>A0A5M4B119</accession>
<evidence type="ECO:0000256" key="4">
    <source>
        <dbReference type="ARBA" id="ARBA00022692"/>
    </source>
</evidence>
<keyword evidence="14" id="KW-1185">Reference proteome</keyword>
<dbReference type="Pfam" id="PF07715">
    <property type="entry name" value="Plug"/>
    <property type="match status" value="1"/>
</dbReference>
<comment type="similarity">
    <text evidence="8 9">Belongs to the TonB-dependent receptor family.</text>
</comment>
<dbReference type="Gene3D" id="2.60.40.1120">
    <property type="entry name" value="Carboxypeptidase-like, regulatory domain"/>
    <property type="match status" value="1"/>
</dbReference>
<dbReference type="InterPro" id="IPR008969">
    <property type="entry name" value="CarboxyPept-like_regulatory"/>
</dbReference>
<dbReference type="InterPro" id="IPR037066">
    <property type="entry name" value="Plug_dom_sf"/>
</dbReference>
<evidence type="ECO:0000256" key="6">
    <source>
        <dbReference type="ARBA" id="ARBA00023136"/>
    </source>
</evidence>
<dbReference type="SUPFAM" id="SSF56935">
    <property type="entry name" value="Porins"/>
    <property type="match status" value="1"/>
</dbReference>
<evidence type="ECO:0000256" key="1">
    <source>
        <dbReference type="ARBA" id="ARBA00004571"/>
    </source>
</evidence>
<dbReference type="InterPro" id="IPR000531">
    <property type="entry name" value="Beta-barrel_TonB"/>
</dbReference>
<dbReference type="RefSeq" id="WP_169737673.1">
    <property type="nucleotide sequence ID" value="NZ_BLAX01000001.1"/>
</dbReference>
<comment type="caution">
    <text evidence="13">The sequence shown here is derived from an EMBL/GenBank/DDBJ whole genome shotgun (WGS) entry which is preliminary data.</text>
</comment>
<dbReference type="InterPro" id="IPR023996">
    <property type="entry name" value="TonB-dep_OMP_SusC/RagA"/>
</dbReference>
<evidence type="ECO:0000259" key="11">
    <source>
        <dbReference type="Pfam" id="PF00593"/>
    </source>
</evidence>
<dbReference type="Gene3D" id="2.170.130.10">
    <property type="entry name" value="TonB-dependent receptor, plug domain"/>
    <property type="match status" value="1"/>
</dbReference>
<evidence type="ECO:0000256" key="8">
    <source>
        <dbReference type="PROSITE-ProRule" id="PRU01360"/>
    </source>
</evidence>
<evidence type="ECO:0000256" key="3">
    <source>
        <dbReference type="ARBA" id="ARBA00022452"/>
    </source>
</evidence>
<keyword evidence="2 8" id="KW-0813">Transport</keyword>
<evidence type="ECO:0000256" key="5">
    <source>
        <dbReference type="ARBA" id="ARBA00023077"/>
    </source>
</evidence>
<reference evidence="13 14" key="1">
    <citation type="submission" date="2019-10" db="EMBL/GenBank/DDBJ databases">
        <title>Prolixibacter strains distinguished by the presence of nitrate reductase genes were adept at nitrate-dependent anaerobic corrosion of metallic iron and carbon steel.</title>
        <authorList>
            <person name="Iino T."/>
            <person name="Shono N."/>
            <person name="Ito K."/>
            <person name="Nakamura R."/>
            <person name="Sueoka K."/>
            <person name="Harayama S."/>
            <person name="Ohkuma M."/>
        </authorList>
    </citation>
    <scope>NUCLEOTIDE SEQUENCE [LARGE SCALE GENOMIC DNA]</scope>
    <source>
        <strain evidence="13 14">JCM 13498</strain>
    </source>
</reference>
<feature type="domain" description="TonB-dependent receptor-like beta-barrel" evidence="11">
    <location>
        <begin position="418"/>
        <end position="902"/>
    </location>
</feature>
<protein>
    <submittedName>
        <fullName evidence="13">SusC/RagA family TonB-linked outer membrane protein</fullName>
    </submittedName>
</protein>
<evidence type="ECO:0000259" key="12">
    <source>
        <dbReference type="Pfam" id="PF07715"/>
    </source>
</evidence>
<feature type="transmembrane region" description="Helical" evidence="10">
    <location>
        <begin position="12"/>
        <end position="33"/>
    </location>
</feature>
<proteinExistence type="inferred from homology"/>
<evidence type="ECO:0000256" key="9">
    <source>
        <dbReference type="RuleBase" id="RU003357"/>
    </source>
</evidence>
<dbReference type="Gene3D" id="2.40.170.20">
    <property type="entry name" value="TonB-dependent receptor, beta-barrel domain"/>
    <property type="match status" value="1"/>
</dbReference>
<keyword evidence="3 8" id="KW-1134">Transmembrane beta strand</keyword>
<keyword evidence="10" id="KW-1133">Transmembrane helix</keyword>
<dbReference type="Pfam" id="PF13715">
    <property type="entry name" value="CarbopepD_reg_2"/>
    <property type="match status" value="1"/>
</dbReference>
<evidence type="ECO:0000256" key="2">
    <source>
        <dbReference type="ARBA" id="ARBA00022448"/>
    </source>
</evidence>
<dbReference type="EMBL" id="BLAX01000001">
    <property type="protein sequence ID" value="GET33855.1"/>
    <property type="molecule type" value="Genomic_DNA"/>
</dbReference>